<dbReference type="CDD" id="cd02440">
    <property type="entry name" value="AdoMet_MTases"/>
    <property type="match status" value="1"/>
</dbReference>
<dbReference type="AlphaFoldDB" id="A0A8J7AQY5"/>
<feature type="domain" description="Methyltransferase type 11" evidence="1">
    <location>
        <begin position="126"/>
        <end position="185"/>
    </location>
</feature>
<dbReference type="InterPro" id="IPR013216">
    <property type="entry name" value="Methyltransf_11"/>
</dbReference>
<name>A0A8J7AQY5_9CYAN</name>
<evidence type="ECO:0000313" key="3">
    <source>
        <dbReference type="Proteomes" id="UP000654482"/>
    </source>
</evidence>
<gene>
    <name evidence="2" type="ORF">IQ249_00145</name>
</gene>
<evidence type="ECO:0000259" key="1">
    <source>
        <dbReference type="Pfam" id="PF08241"/>
    </source>
</evidence>
<dbReference type="Pfam" id="PF08241">
    <property type="entry name" value="Methyltransf_11"/>
    <property type="match status" value="1"/>
</dbReference>
<dbReference type="InterPro" id="IPR029063">
    <property type="entry name" value="SAM-dependent_MTases_sf"/>
</dbReference>
<protein>
    <submittedName>
        <fullName evidence="2">Methyltransferase domain-containing protein</fullName>
    </submittedName>
</protein>
<reference evidence="2" key="1">
    <citation type="submission" date="2020-10" db="EMBL/GenBank/DDBJ databases">
        <authorList>
            <person name="Castelo-Branco R."/>
            <person name="Eusebio N."/>
            <person name="Adriana R."/>
            <person name="Vieira A."/>
            <person name="Brugerolle De Fraissinette N."/>
            <person name="Rezende De Castro R."/>
            <person name="Schneider M.P."/>
            <person name="Vasconcelos V."/>
            <person name="Leao P.N."/>
        </authorList>
    </citation>
    <scope>NUCLEOTIDE SEQUENCE</scope>
    <source>
        <strain evidence="2">LEGE 07157</strain>
    </source>
</reference>
<keyword evidence="2" id="KW-0489">Methyltransferase</keyword>
<proteinExistence type="predicted"/>
<dbReference type="GO" id="GO:0032259">
    <property type="term" value="P:methylation"/>
    <property type="evidence" value="ECO:0007669"/>
    <property type="project" value="UniProtKB-KW"/>
</dbReference>
<dbReference type="Proteomes" id="UP000654482">
    <property type="component" value="Unassembled WGS sequence"/>
</dbReference>
<dbReference type="Gene3D" id="3.40.50.150">
    <property type="entry name" value="Vaccinia Virus protein VP39"/>
    <property type="match status" value="1"/>
</dbReference>
<comment type="caution">
    <text evidence="2">The sequence shown here is derived from an EMBL/GenBank/DDBJ whole genome shotgun (WGS) entry which is preliminary data.</text>
</comment>
<dbReference type="GO" id="GO:0008757">
    <property type="term" value="F:S-adenosylmethionine-dependent methyltransferase activity"/>
    <property type="evidence" value="ECO:0007669"/>
    <property type="project" value="InterPro"/>
</dbReference>
<evidence type="ECO:0000313" key="2">
    <source>
        <dbReference type="EMBL" id="MBE9114296.1"/>
    </source>
</evidence>
<keyword evidence="2" id="KW-0808">Transferase</keyword>
<dbReference type="SUPFAM" id="SSF53335">
    <property type="entry name" value="S-adenosyl-L-methionine-dependent methyltransferases"/>
    <property type="match status" value="1"/>
</dbReference>
<accession>A0A8J7AQY5</accession>
<keyword evidence="3" id="KW-1185">Reference proteome</keyword>
<organism evidence="2 3">
    <name type="scientific">Lusitaniella coriacea LEGE 07157</name>
    <dbReference type="NCBI Taxonomy" id="945747"/>
    <lineage>
        <taxon>Bacteria</taxon>
        <taxon>Bacillati</taxon>
        <taxon>Cyanobacteriota</taxon>
        <taxon>Cyanophyceae</taxon>
        <taxon>Spirulinales</taxon>
        <taxon>Lusitaniellaceae</taxon>
        <taxon>Lusitaniella</taxon>
    </lineage>
</organism>
<dbReference type="EMBL" id="JADEWZ010000001">
    <property type="protein sequence ID" value="MBE9114296.1"/>
    <property type="molecule type" value="Genomic_DNA"/>
</dbReference>
<sequence>MGQLIFLLKAIKLVTLSFWFRLRAGVKLPGLEFDRFGRKIAWSFFTLRDWGRFLSLLTNPVSITRYFEFPFTLNAVSWEKVKNHLDISSPRLFFLYLLERYPHLKIEILNPDLRDLEETKLYLQTFLPERNVNLVSHDATQLPYPDNHFDVITSISTIEHISDNGDTLAVRELWRVLKPGGKLILTLPCKKKYDEEWRDTDTYKLGSVEKGGKYFFQRFYDTRALQERIFKPLDTTLLSLEVFGENKAGSFDEYIQRWLAFGIDETIKDPYYIARDYRFFESIEMLIDVGVCGLILQK</sequence>